<dbReference type="GO" id="GO:0005524">
    <property type="term" value="F:ATP binding"/>
    <property type="evidence" value="ECO:0007669"/>
    <property type="project" value="UniProtKB-UniRule"/>
</dbReference>
<dbReference type="GO" id="GO:0004810">
    <property type="term" value="F:CCA tRNA nucleotidyltransferase activity"/>
    <property type="evidence" value="ECO:0007669"/>
    <property type="project" value="UniProtKB-UniRule"/>
</dbReference>
<comment type="catalytic activity">
    <reaction evidence="10">
        <text>a tRNA precursor + 2 CTP + ATP = a tRNA with a 3' CCA end + 3 diphosphate</text>
        <dbReference type="Rhea" id="RHEA:14433"/>
        <dbReference type="Rhea" id="RHEA-COMP:10465"/>
        <dbReference type="Rhea" id="RHEA-COMP:10468"/>
        <dbReference type="ChEBI" id="CHEBI:30616"/>
        <dbReference type="ChEBI" id="CHEBI:33019"/>
        <dbReference type="ChEBI" id="CHEBI:37563"/>
        <dbReference type="ChEBI" id="CHEBI:74896"/>
        <dbReference type="ChEBI" id="CHEBI:83071"/>
        <dbReference type="EC" id="2.7.7.72"/>
    </reaction>
</comment>
<evidence type="ECO:0000256" key="2">
    <source>
        <dbReference type="ARBA" id="ARBA00022694"/>
    </source>
</evidence>
<dbReference type="GO" id="GO:0000287">
    <property type="term" value="F:magnesium ion binding"/>
    <property type="evidence" value="ECO:0007669"/>
    <property type="project" value="UniProtKB-UniRule"/>
</dbReference>
<dbReference type="EMBL" id="CP064981">
    <property type="protein sequence ID" value="QQR92693.1"/>
    <property type="molecule type" value="Genomic_DNA"/>
</dbReference>
<evidence type="ECO:0000256" key="7">
    <source>
        <dbReference type="ARBA" id="ARBA00022840"/>
    </source>
</evidence>
<dbReference type="AlphaFoldDB" id="A0A7T9I1U0"/>
<dbReference type="InterPro" id="IPR011068">
    <property type="entry name" value="NuclTrfase_I-like_C"/>
</dbReference>
<dbReference type="Gene3D" id="1.10.1410.30">
    <property type="entry name" value="CCA tRNA nucleotidyltransferase, domain 2"/>
    <property type="match status" value="1"/>
</dbReference>
<feature type="domain" description="CCA-adding enzyme C-terminal" evidence="13">
    <location>
        <begin position="293"/>
        <end position="417"/>
    </location>
</feature>
<evidence type="ECO:0000259" key="12">
    <source>
        <dbReference type="Pfam" id="PF09249"/>
    </source>
</evidence>
<sequence>MASPSFGFLSKVRKRITPSPSDARAEQAMVRRLLREIKKTKGPHLSALLCGSMARNTHLRGDRDLDIFVFYSPKLKRESFEKNGLQLAHKIFGKHFHEEVYSEHPYVRGNIDGFDVEIVPTYKVEKASDKLSAVDRTPFHAQYMRKHLSKQQCGEVRLLKQFLKGIQAYGADVKNQGVPGYLVEILILRYGTFLKAVQAMSQWKNNTVIDLEEQHSTPQDALKQFNNTHLLVIDPTDMSRNVAAALSFNQFARMIMAARQFLAAPKERFFFAHESPSMTLPQIKSHLAMQELMGIHFPFPKETVEDVMWGQLLRVSKKMQHGLEAKDYCIRRHFFWTDGQEHAFIIFDVENPSLQSSKLRIGPSVFDATHVEHFLRAHPKPLSGPRIEEGKVVLEIPRAFPEFKGALKEEAQLTAQTEKSPLREALHQFALLDEGQIIALAKKNKSFQHALSAFLKGKESFL</sequence>
<dbReference type="HAMAP" id="MF_01264">
    <property type="entry name" value="CCA_arch"/>
    <property type="match status" value="1"/>
</dbReference>
<dbReference type="NCBIfam" id="TIGR03671">
    <property type="entry name" value="cca_archaeal"/>
    <property type="match status" value="1"/>
</dbReference>
<evidence type="ECO:0000259" key="11">
    <source>
        <dbReference type="Pfam" id="PF01909"/>
    </source>
</evidence>
<dbReference type="SUPFAM" id="SSF81631">
    <property type="entry name" value="PAP/OAS1 substrate-binding domain"/>
    <property type="match status" value="1"/>
</dbReference>
<feature type="binding site" evidence="10">
    <location>
        <position position="160"/>
    </location>
    <ligand>
        <name>ATP</name>
        <dbReference type="ChEBI" id="CHEBI:30616"/>
    </ligand>
</feature>
<evidence type="ECO:0000256" key="10">
    <source>
        <dbReference type="HAMAP-Rule" id="MF_01264"/>
    </source>
</evidence>
<dbReference type="Pfam" id="PF01909">
    <property type="entry name" value="NTP_transf_2"/>
    <property type="match status" value="1"/>
</dbReference>
<feature type="binding site" evidence="10">
    <location>
        <position position="117"/>
    </location>
    <ligand>
        <name>Mg(2+)</name>
        <dbReference type="ChEBI" id="CHEBI:18420"/>
    </ligand>
</feature>
<feature type="binding site" evidence="10">
    <location>
        <position position="140"/>
    </location>
    <ligand>
        <name>CTP</name>
        <dbReference type="ChEBI" id="CHEBI:37563"/>
    </ligand>
</feature>
<keyword evidence="4 10" id="KW-0479">Metal-binding</keyword>
<organism evidence="14">
    <name type="scientific">Candidatus Iainarchaeum sp</name>
    <dbReference type="NCBI Taxonomy" id="3101447"/>
    <lineage>
        <taxon>Archaea</taxon>
        <taxon>Candidatus Iainarchaeota</taxon>
        <taxon>Candidatus Iainarchaeia</taxon>
        <taxon>Candidatus Iainarchaeales</taxon>
        <taxon>Candidatus Iainarchaeaceae</taxon>
        <taxon>Candidatus Iainarchaeum</taxon>
    </lineage>
</organism>
<keyword evidence="1 10" id="KW-0808">Transferase</keyword>
<comment type="subunit">
    <text evidence="10">Homodimer.</text>
</comment>
<feature type="binding site" evidence="10">
    <location>
        <position position="52"/>
    </location>
    <ligand>
        <name>ATP</name>
        <dbReference type="ChEBI" id="CHEBI:30616"/>
    </ligand>
</feature>
<evidence type="ECO:0000256" key="6">
    <source>
        <dbReference type="ARBA" id="ARBA00022800"/>
    </source>
</evidence>
<feature type="domain" description="tRNA nucleotidyltransferase substrate binding" evidence="12">
    <location>
        <begin position="155"/>
        <end position="271"/>
    </location>
</feature>
<dbReference type="InterPro" id="IPR008229">
    <property type="entry name" value="CCA-adding_arc"/>
</dbReference>
<evidence type="ECO:0000313" key="14">
    <source>
        <dbReference type="EMBL" id="QQR92693.1"/>
    </source>
</evidence>
<feature type="binding site" evidence="10">
    <location>
        <position position="55"/>
    </location>
    <ligand>
        <name>ATP</name>
        <dbReference type="ChEBI" id="CHEBI:30616"/>
    </ligand>
</feature>
<keyword evidence="5 10" id="KW-0547">Nucleotide-binding</keyword>
<feature type="binding site" evidence="10">
    <location>
        <position position="66"/>
    </location>
    <ligand>
        <name>Mg(2+)</name>
        <dbReference type="ChEBI" id="CHEBI:18420"/>
    </ligand>
</feature>
<dbReference type="InterPro" id="IPR048833">
    <property type="entry name" value="CAA_C"/>
</dbReference>
<dbReference type="InterPro" id="IPR042090">
    <property type="entry name" value="CCA_tRNA_nucleotrans_2"/>
</dbReference>
<dbReference type="PANTHER" id="PTHR39643:SF1">
    <property type="entry name" value="CCA-ADDING ENZYME"/>
    <property type="match status" value="1"/>
</dbReference>
<dbReference type="CDD" id="cd05400">
    <property type="entry name" value="NT_2-5OAS_ClassI-CCAase"/>
    <property type="match status" value="1"/>
</dbReference>
<evidence type="ECO:0000256" key="3">
    <source>
        <dbReference type="ARBA" id="ARBA00022695"/>
    </source>
</evidence>
<dbReference type="Gene3D" id="3.30.460.10">
    <property type="entry name" value="Beta Polymerase, domain 2"/>
    <property type="match status" value="1"/>
</dbReference>
<dbReference type="SUPFAM" id="SSF55003">
    <property type="entry name" value="PAP/Archaeal CCA-adding enzyme, C-terminal domain"/>
    <property type="match status" value="1"/>
</dbReference>
<feature type="domain" description="Polymerase nucleotidyl transferase" evidence="11">
    <location>
        <begin position="34"/>
        <end position="140"/>
    </location>
</feature>
<feature type="binding site" evidence="10">
    <location>
        <position position="55"/>
    </location>
    <ligand>
        <name>CTP</name>
        <dbReference type="ChEBI" id="CHEBI:37563"/>
    </ligand>
</feature>
<dbReference type="Proteomes" id="UP000596004">
    <property type="component" value="Chromosome"/>
</dbReference>
<dbReference type="Pfam" id="PF09249">
    <property type="entry name" value="tRNA_NucTransf2"/>
    <property type="match status" value="1"/>
</dbReference>
<reference evidence="14" key="1">
    <citation type="submission" date="2020-11" db="EMBL/GenBank/DDBJ databases">
        <title>Connecting structure to function with the recovery of over 1000 high-quality activated sludge metagenome-assembled genomes encoding full-length rRNA genes using long-read sequencing.</title>
        <authorList>
            <person name="Singleton C.M."/>
            <person name="Petriglieri F."/>
            <person name="Kristensen J.M."/>
            <person name="Kirkegaard R.H."/>
            <person name="Michaelsen T.Y."/>
            <person name="Andersen M.H."/>
            <person name="Karst S.M."/>
            <person name="Dueholm M.S."/>
            <person name="Nielsen P.H."/>
            <person name="Albertsen M."/>
        </authorList>
    </citation>
    <scope>NUCLEOTIDE SEQUENCE</scope>
    <source>
        <strain evidence="14">Fred_18-Q3-R57-64_BAT3C.431</strain>
    </source>
</reference>
<evidence type="ECO:0000259" key="13">
    <source>
        <dbReference type="Pfam" id="PF21133"/>
    </source>
</evidence>
<dbReference type="GO" id="GO:0001680">
    <property type="term" value="P:tRNA 3'-terminal CCA addition"/>
    <property type="evidence" value="ECO:0007669"/>
    <property type="project" value="UniProtKB-UniRule"/>
</dbReference>
<proteinExistence type="inferred from homology"/>
<dbReference type="InterPro" id="IPR006116">
    <property type="entry name" value="NT_2-5OAS_ClassI-CCAase"/>
</dbReference>
<comment type="cofactor">
    <cofactor evidence="10">
        <name>Mg(2+)</name>
        <dbReference type="ChEBI" id="CHEBI:18420"/>
    </cofactor>
</comment>
<keyword evidence="8 10" id="KW-0460">Magnesium</keyword>
<dbReference type="PIRSF" id="PIRSF005335">
    <property type="entry name" value="CCA_arch"/>
    <property type="match status" value="1"/>
</dbReference>
<dbReference type="InterPro" id="IPR043519">
    <property type="entry name" value="NT_sf"/>
</dbReference>
<comment type="catalytic activity">
    <reaction evidence="10">
        <text>a tRNA with a 3' CCA end + 2 CTP + ATP = a tRNA with a 3' CCACCA end + 3 diphosphate</text>
        <dbReference type="Rhea" id="RHEA:76235"/>
        <dbReference type="Rhea" id="RHEA-COMP:10468"/>
        <dbReference type="Rhea" id="RHEA-COMP:18655"/>
        <dbReference type="ChEBI" id="CHEBI:30616"/>
        <dbReference type="ChEBI" id="CHEBI:33019"/>
        <dbReference type="ChEBI" id="CHEBI:37563"/>
        <dbReference type="ChEBI" id="CHEBI:83071"/>
        <dbReference type="ChEBI" id="CHEBI:195187"/>
    </reaction>
</comment>
<feature type="binding site" evidence="10">
    <location>
        <position position="169"/>
    </location>
    <ligand>
        <name>ATP</name>
        <dbReference type="ChEBI" id="CHEBI:30616"/>
    </ligand>
</feature>
<feature type="binding site" evidence="10">
    <location>
        <position position="160"/>
    </location>
    <ligand>
        <name>CTP</name>
        <dbReference type="ChEBI" id="CHEBI:37563"/>
    </ligand>
</feature>
<evidence type="ECO:0000256" key="1">
    <source>
        <dbReference type="ARBA" id="ARBA00022679"/>
    </source>
</evidence>
<gene>
    <name evidence="10 14" type="primary">cca</name>
    <name evidence="14" type="ORF">IPJ89_00405</name>
</gene>
<dbReference type="SUPFAM" id="SSF81301">
    <property type="entry name" value="Nucleotidyltransferase"/>
    <property type="match status" value="1"/>
</dbReference>
<protein>
    <recommendedName>
        <fullName evidence="10">CCA-adding enzyme</fullName>
        <ecNumber evidence="10">2.7.7.72</ecNumber>
    </recommendedName>
    <alternativeName>
        <fullName evidence="10">CCA tRNA nucleotidyltransferase</fullName>
    </alternativeName>
    <alternativeName>
        <fullName evidence="10">tRNA CCA-pyrophosphorylase</fullName>
    </alternativeName>
    <alternativeName>
        <fullName evidence="10">tRNA adenylyl-/cytidylyl- transferase</fullName>
    </alternativeName>
    <alternativeName>
        <fullName evidence="10">tRNA nucleotidyltransferase</fullName>
    </alternativeName>
    <alternativeName>
        <fullName evidence="10">tRNA-NT</fullName>
    </alternativeName>
</protein>
<comment type="similarity">
    <text evidence="10">Belongs to the tRNA nucleotidyltransferase/poly(A) polymerase family. Archaeal CCA-adding enzyme subfamily.</text>
</comment>
<dbReference type="GO" id="GO:0000049">
    <property type="term" value="F:tRNA binding"/>
    <property type="evidence" value="ECO:0007669"/>
    <property type="project" value="UniProtKB-UniRule"/>
</dbReference>
<dbReference type="EC" id="2.7.7.72" evidence="10"/>
<dbReference type="GO" id="GO:0042245">
    <property type="term" value="P:RNA repair"/>
    <property type="evidence" value="ECO:0007669"/>
    <property type="project" value="UniProtKB-KW"/>
</dbReference>
<accession>A0A7T9I1U0</accession>
<keyword evidence="9 10" id="KW-0694">RNA-binding</keyword>
<comment type="function">
    <text evidence="10">Catalyzes the addition and repair of the essential 3'-terminal CCA sequence in tRNAs without using a nucleic acid template. Adds these three nucleotides in the order of C, C, and A to the tRNA nucleotide-73, using CTP and ATP as substrates and producing inorganic pyrophosphate. tRNA 3'-terminal CCA addition is required both for tRNA processing and repair. Also involved in tRNA surveillance by mediating tandem CCA addition to generate a CCACCA at the 3' terminus of unstable tRNAs. While stable tRNAs receive only 3'-terminal CCA, unstable tRNAs are marked with CCACCA and rapidly degraded.</text>
</comment>
<dbReference type="InterPro" id="IPR015329">
    <property type="entry name" value="tRNA_NucTransf2"/>
</dbReference>
<comment type="miscellaneous">
    <text evidence="10">A single active site specifically recognizes both ATP and CTP and is responsible for their addition.</text>
</comment>
<evidence type="ECO:0000256" key="5">
    <source>
        <dbReference type="ARBA" id="ARBA00022741"/>
    </source>
</evidence>
<dbReference type="PANTHER" id="PTHR39643">
    <property type="entry name" value="CCA-ADDING ENZYME"/>
    <property type="match status" value="1"/>
</dbReference>
<feature type="binding site" evidence="10">
    <location>
        <position position="64"/>
    </location>
    <ligand>
        <name>Mg(2+)</name>
        <dbReference type="ChEBI" id="CHEBI:18420"/>
    </ligand>
</feature>
<keyword evidence="6 10" id="KW-0692">RNA repair</keyword>
<dbReference type="Pfam" id="PF21133">
    <property type="entry name" value="CAA_C"/>
    <property type="match status" value="1"/>
</dbReference>
<evidence type="ECO:0000256" key="4">
    <source>
        <dbReference type="ARBA" id="ARBA00022723"/>
    </source>
</evidence>
<feature type="binding site" evidence="10">
    <location>
        <position position="140"/>
    </location>
    <ligand>
        <name>ATP</name>
        <dbReference type="ChEBI" id="CHEBI:30616"/>
    </ligand>
</feature>
<dbReference type="Gene3D" id="3.30.70.590">
    <property type="entry name" value="Poly(A) polymerase predicted RNA binding domain"/>
    <property type="match status" value="1"/>
</dbReference>
<keyword evidence="7 10" id="KW-0067">ATP-binding</keyword>
<dbReference type="InterPro" id="IPR002934">
    <property type="entry name" value="Polymerase_NTP_transf_dom"/>
</dbReference>
<feature type="binding site" evidence="10">
    <location>
        <position position="52"/>
    </location>
    <ligand>
        <name>CTP</name>
        <dbReference type="ChEBI" id="CHEBI:37563"/>
    </ligand>
</feature>
<keyword evidence="3 10" id="KW-0548">Nucleotidyltransferase</keyword>
<evidence type="ECO:0000256" key="8">
    <source>
        <dbReference type="ARBA" id="ARBA00022842"/>
    </source>
</evidence>
<name>A0A7T9I1U0_9ARCH</name>
<keyword evidence="2 10" id="KW-0819">tRNA processing</keyword>
<evidence type="ECO:0000256" key="9">
    <source>
        <dbReference type="ARBA" id="ARBA00022884"/>
    </source>
</evidence>
<feature type="binding site" evidence="10">
    <location>
        <position position="169"/>
    </location>
    <ligand>
        <name>CTP</name>
        <dbReference type="ChEBI" id="CHEBI:37563"/>
    </ligand>
</feature>